<dbReference type="PROSITE" id="PS50994">
    <property type="entry name" value="INTEGRASE"/>
    <property type="match status" value="1"/>
</dbReference>
<dbReference type="Gene3D" id="3.30.420.10">
    <property type="entry name" value="Ribonuclease H-like superfamily/Ribonuclease H"/>
    <property type="match status" value="1"/>
</dbReference>
<keyword evidence="1" id="KW-0645">Protease</keyword>
<protein>
    <submittedName>
        <fullName evidence="4">Putative ribonuclease H-like domain-containing protein</fullName>
    </submittedName>
</protein>
<dbReference type="Pfam" id="PF13976">
    <property type="entry name" value="gag_pre-integrs"/>
    <property type="match status" value="1"/>
</dbReference>
<dbReference type="InterPro" id="IPR036397">
    <property type="entry name" value="RNaseH_sf"/>
</dbReference>
<accession>A0A6L2MYN9</accession>
<reference evidence="4" key="1">
    <citation type="journal article" date="2019" name="Sci. Rep.">
        <title>Draft genome of Tanacetum cinerariifolium, the natural source of mosquito coil.</title>
        <authorList>
            <person name="Yamashiro T."/>
            <person name="Shiraishi A."/>
            <person name="Satake H."/>
            <person name="Nakayama K."/>
        </authorList>
    </citation>
    <scope>NUCLEOTIDE SEQUENCE</scope>
</reference>
<dbReference type="InterPro" id="IPR001584">
    <property type="entry name" value="Integrase_cat-core"/>
</dbReference>
<feature type="domain" description="Integrase catalytic" evidence="3">
    <location>
        <begin position="741"/>
        <end position="859"/>
    </location>
</feature>
<feature type="region of interest" description="Disordered" evidence="2">
    <location>
        <begin position="575"/>
        <end position="599"/>
    </location>
</feature>
<evidence type="ECO:0000256" key="2">
    <source>
        <dbReference type="SAM" id="MobiDB-lite"/>
    </source>
</evidence>
<dbReference type="GO" id="GO:0003676">
    <property type="term" value="F:nucleic acid binding"/>
    <property type="evidence" value="ECO:0007669"/>
    <property type="project" value="InterPro"/>
</dbReference>
<evidence type="ECO:0000256" key="1">
    <source>
        <dbReference type="ARBA" id="ARBA00022670"/>
    </source>
</evidence>
<sequence length="901" mass="101789">MPNQVLTKEVREYLKCWEELIREDMFSLGGHQDHLLACLSYILYCILAEKQYNLTYFFVKQIESAKATPKAHLPYGMFLTRLFRYVMEHYPHLDNSIYNVFDQVMRPLTLKQTRKPQSDRGMPKARHSVSSSSAHHYGSSSRYGDDDEDDDAKTLIEAIENRFGRNTKTNKVQKTLLKQQFENFTGSSSEGLDQIHDRLQKLVSQLEIHRVSLSQEDVNLKFLRSTESHNLAFVSSSQTDSTTDLVSATVNVSTVGSKLLHLLFQIDGSEMADSHVKKGHFARECRSPKDSRRTGAAEPQRKNVPSYQAEEEPANFALMAFSSTSSSSSSDNEVSSCSKACSKAYSQLQTQYDKLTDDFCKSQFDVISYQTGLESVEARLLVYKQNESIFEENIKMLNIEVQLRDNALATLRQKLDTTEKEKDDLNLNPTKTEQALSPSPRPSAPIIEDWISDSEEENQPQATILVTPTILISSKPHYKGTRKNKKACFVCKSMDYLIKDCDFHVRKLDHRTYASRDTHKQYAPVTHSKSYMHKVPTATPLQSQSVLTTAARPVSAVQPNLPMTRPRHAYRVVSKSNSPIRRHLPRSPSFKTSNSPPRVTAAKAPVVSAAQGKKGTWGNPQQALRDKGVIDSGCSRHMTRNISYLSDFEELNGGYVAFGGNPKGGKITSKGKIKIAKATLDESNLWHRRLGHVNFKTINKLVKGNLVRGLPTKVFANDNSCVACKKDKQHRASCKSKPVSSVDQPLFRLHMDLFGLTFVKSLSKKSYCLVITDDYSRFSWVFFLAPKDETTPILKTFITDLKNQLSLKVKVIRCDNRTEFKNSDLNQFCGLKGIKKEFSVPRTPQQNGIAERKNRTLIETARTMLADLLLPIPFERKCGLIMCKSLQEPIFALSQIVRGVC</sequence>
<feature type="compositionally biased region" description="Low complexity" evidence="2">
    <location>
        <begin position="128"/>
        <end position="142"/>
    </location>
</feature>
<proteinExistence type="predicted"/>
<evidence type="ECO:0000313" key="4">
    <source>
        <dbReference type="EMBL" id="GEU77384.1"/>
    </source>
</evidence>
<evidence type="ECO:0000259" key="3">
    <source>
        <dbReference type="PROSITE" id="PS50994"/>
    </source>
</evidence>
<dbReference type="InterPro" id="IPR025724">
    <property type="entry name" value="GAG-pre-integrase_dom"/>
</dbReference>
<dbReference type="GO" id="GO:0015074">
    <property type="term" value="P:DNA integration"/>
    <property type="evidence" value="ECO:0007669"/>
    <property type="project" value="InterPro"/>
</dbReference>
<feature type="compositionally biased region" description="Polar residues" evidence="2">
    <location>
        <begin position="427"/>
        <end position="437"/>
    </location>
</feature>
<dbReference type="PANTHER" id="PTHR42648:SF32">
    <property type="entry name" value="RIBONUCLEASE H-LIKE DOMAIN, GAG-PRE-INTEGRASE DOMAIN PROTEIN-RELATED"/>
    <property type="match status" value="1"/>
</dbReference>
<dbReference type="Pfam" id="PF22936">
    <property type="entry name" value="Pol_BBD"/>
    <property type="match status" value="1"/>
</dbReference>
<comment type="caution">
    <text evidence="4">The sequence shown here is derived from an EMBL/GenBank/DDBJ whole genome shotgun (WGS) entry which is preliminary data.</text>
</comment>
<dbReference type="SUPFAM" id="SSF53098">
    <property type="entry name" value="Ribonuclease H-like"/>
    <property type="match status" value="1"/>
</dbReference>
<keyword evidence="1" id="KW-0378">Hydrolase</keyword>
<dbReference type="GO" id="GO:0008233">
    <property type="term" value="F:peptidase activity"/>
    <property type="evidence" value="ECO:0007669"/>
    <property type="project" value="UniProtKB-KW"/>
</dbReference>
<feature type="compositionally biased region" description="Basic and acidic residues" evidence="2">
    <location>
        <begin position="279"/>
        <end position="301"/>
    </location>
</feature>
<dbReference type="InterPro" id="IPR012337">
    <property type="entry name" value="RNaseH-like_sf"/>
</dbReference>
<gene>
    <name evidence="4" type="ORF">Tci_049362</name>
</gene>
<feature type="region of interest" description="Disordered" evidence="2">
    <location>
        <begin position="112"/>
        <end position="149"/>
    </location>
</feature>
<dbReference type="PANTHER" id="PTHR42648">
    <property type="entry name" value="TRANSPOSASE, PUTATIVE-RELATED"/>
    <property type="match status" value="1"/>
</dbReference>
<dbReference type="AlphaFoldDB" id="A0A6L2MYN9"/>
<organism evidence="4">
    <name type="scientific">Tanacetum cinerariifolium</name>
    <name type="common">Dalmatian daisy</name>
    <name type="synonym">Chrysanthemum cinerariifolium</name>
    <dbReference type="NCBI Taxonomy" id="118510"/>
    <lineage>
        <taxon>Eukaryota</taxon>
        <taxon>Viridiplantae</taxon>
        <taxon>Streptophyta</taxon>
        <taxon>Embryophyta</taxon>
        <taxon>Tracheophyta</taxon>
        <taxon>Spermatophyta</taxon>
        <taxon>Magnoliopsida</taxon>
        <taxon>eudicotyledons</taxon>
        <taxon>Gunneridae</taxon>
        <taxon>Pentapetalae</taxon>
        <taxon>asterids</taxon>
        <taxon>campanulids</taxon>
        <taxon>Asterales</taxon>
        <taxon>Asteraceae</taxon>
        <taxon>Asteroideae</taxon>
        <taxon>Anthemideae</taxon>
        <taxon>Anthemidinae</taxon>
        <taxon>Tanacetum</taxon>
    </lineage>
</organism>
<dbReference type="Pfam" id="PF00665">
    <property type="entry name" value="rve"/>
    <property type="match status" value="1"/>
</dbReference>
<dbReference type="GO" id="GO:0006508">
    <property type="term" value="P:proteolysis"/>
    <property type="evidence" value="ECO:0007669"/>
    <property type="project" value="UniProtKB-KW"/>
</dbReference>
<name>A0A6L2MYN9_TANCI</name>
<feature type="region of interest" description="Disordered" evidence="2">
    <location>
        <begin position="419"/>
        <end position="443"/>
    </location>
</feature>
<dbReference type="EMBL" id="BKCJ010007461">
    <property type="protein sequence ID" value="GEU77384.1"/>
    <property type="molecule type" value="Genomic_DNA"/>
</dbReference>
<dbReference type="InterPro" id="IPR039537">
    <property type="entry name" value="Retrotran_Ty1/copia-like"/>
</dbReference>
<feature type="region of interest" description="Disordered" evidence="2">
    <location>
        <begin position="279"/>
        <end position="309"/>
    </location>
</feature>
<dbReference type="InterPro" id="IPR054722">
    <property type="entry name" value="PolX-like_BBD"/>
</dbReference>